<dbReference type="EMBL" id="JACHDB010000001">
    <property type="protein sequence ID" value="MBB5433450.1"/>
    <property type="molecule type" value="Genomic_DNA"/>
</dbReference>
<feature type="transmembrane region" description="Helical" evidence="2">
    <location>
        <begin position="6"/>
        <end position="28"/>
    </location>
</feature>
<dbReference type="Proteomes" id="UP000572635">
    <property type="component" value="Unassembled WGS sequence"/>
</dbReference>
<comment type="caution">
    <text evidence="3">The sequence shown here is derived from an EMBL/GenBank/DDBJ whole genome shotgun (WGS) entry which is preliminary data.</text>
</comment>
<dbReference type="RefSeq" id="WP_184393219.1">
    <property type="nucleotide sequence ID" value="NZ_BAAAJD010000014.1"/>
</dbReference>
<organism evidence="3 4">
    <name type="scientific">Nocardiopsis composta</name>
    <dbReference type="NCBI Taxonomy" id="157465"/>
    <lineage>
        <taxon>Bacteria</taxon>
        <taxon>Bacillati</taxon>
        <taxon>Actinomycetota</taxon>
        <taxon>Actinomycetes</taxon>
        <taxon>Streptosporangiales</taxon>
        <taxon>Nocardiopsidaceae</taxon>
        <taxon>Nocardiopsis</taxon>
    </lineage>
</organism>
<dbReference type="AlphaFoldDB" id="A0A7W8VEV4"/>
<gene>
    <name evidence="3" type="ORF">HDA36_003534</name>
</gene>
<keyword evidence="4" id="KW-1185">Reference proteome</keyword>
<reference evidence="3 4" key="1">
    <citation type="submission" date="2020-08" db="EMBL/GenBank/DDBJ databases">
        <title>Sequencing the genomes of 1000 actinobacteria strains.</title>
        <authorList>
            <person name="Klenk H.-P."/>
        </authorList>
    </citation>
    <scope>NUCLEOTIDE SEQUENCE [LARGE SCALE GENOMIC DNA]</scope>
    <source>
        <strain evidence="3 4">DSM 44551</strain>
    </source>
</reference>
<evidence type="ECO:0000256" key="1">
    <source>
        <dbReference type="SAM" id="MobiDB-lite"/>
    </source>
</evidence>
<accession>A0A7W8VEV4</accession>
<sequence length="85" mass="8549">MSLVVLIAGAVVLALGVAAVFAVLFLVLRAVRSSGRSASRGVGPGEGGAAFHAGTAPGPEYGSRPDWQGRAAREGEYSAEDGPRP</sequence>
<name>A0A7W8VEV4_9ACTN</name>
<evidence type="ECO:0000313" key="4">
    <source>
        <dbReference type="Proteomes" id="UP000572635"/>
    </source>
</evidence>
<evidence type="ECO:0000256" key="2">
    <source>
        <dbReference type="SAM" id="Phobius"/>
    </source>
</evidence>
<keyword evidence="2" id="KW-0472">Membrane</keyword>
<protein>
    <submittedName>
        <fullName evidence="3">Uncharacterized protein</fullName>
    </submittedName>
</protein>
<keyword evidence="2" id="KW-0812">Transmembrane</keyword>
<keyword evidence="2" id="KW-1133">Transmembrane helix</keyword>
<feature type="region of interest" description="Disordered" evidence="1">
    <location>
        <begin position="36"/>
        <end position="85"/>
    </location>
</feature>
<evidence type="ECO:0000313" key="3">
    <source>
        <dbReference type="EMBL" id="MBB5433450.1"/>
    </source>
</evidence>
<feature type="compositionally biased region" description="Basic and acidic residues" evidence="1">
    <location>
        <begin position="71"/>
        <end position="85"/>
    </location>
</feature>
<proteinExistence type="predicted"/>